<dbReference type="EMBL" id="CP026948">
    <property type="protein sequence ID" value="AWB84800.1"/>
    <property type="molecule type" value="Genomic_DNA"/>
</dbReference>
<dbReference type="InterPro" id="IPR036614">
    <property type="entry name" value="RusA-like_sf"/>
</dbReference>
<evidence type="ECO:0000313" key="2">
    <source>
        <dbReference type="Proteomes" id="UP000244754"/>
    </source>
</evidence>
<dbReference type="SUPFAM" id="SSF103084">
    <property type="entry name" value="Holliday junction resolvase RusA"/>
    <property type="match status" value="1"/>
</dbReference>
<dbReference type="GO" id="GO:0000287">
    <property type="term" value="F:magnesium ion binding"/>
    <property type="evidence" value="ECO:0007669"/>
    <property type="project" value="InterPro"/>
</dbReference>
<organism evidence="1 2">
    <name type="scientific">Corynebacterium liangguodongii</name>
    <dbReference type="NCBI Taxonomy" id="2079535"/>
    <lineage>
        <taxon>Bacteria</taxon>
        <taxon>Bacillati</taxon>
        <taxon>Actinomycetota</taxon>
        <taxon>Actinomycetes</taxon>
        <taxon>Mycobacteriales</taxon>
        <taxon>Corynebacteriaceae</taxon>
        <taxon>Corynebacterium</taxon>
    </lineage>
</organism>
<dbReference type="AlphaFoldDB" id="A0A2S0WGB1"/>
<keyword evidence="2" id="KW-1185">Reference proteome</keyword>
<dbReference type="InterPro" id="IPR008822">
    <property type="entry name" value="Endonuclease_RusA-like"/>
</dbReference>
<dbReference type="KEGG" id="clia:C3E79_10210"/>
<dbReference type="Proteomes" id="UP000244754">
    <property type="component" value="Chromosome"/>
</dbReference>
<dbReference type="Gene3D" id="3.30.1330.70">
    <property type="entry name" value="Holliday junction resolvase RusA"/>
    <property type="match status" value="1"/>
</dbReference>
<name>A0A2S0WGB1_9CORY</name>
<evidence type="ECO:0000313" key="1">
    <source>
        <dbReference type="EMBL" id="AWB84800.1"/>
    </source>
</evidence>
<accession>A0A2S0WGB1</accession>
<sequence length="138" mass="15574">MTNATTTAPILDVFIPGKPIPKGSMRHIGRGVMVHDNPELARWMDTIRLICHTRYHADPVDEPVEVHAVFYLPRPKRPRFPLPGTKPDSDKLARAIGDALEGIVIANDSRITDWHTKKRYADEQHPMGAHITIRKATE</sequence>
<dbReference type="GO" id="GO:0006281">
    <property type="term" value="P:DNA repair"/>
    <property type="evidence" value="ECO:0007669"/>
    <property type="project" value="InterPro"/>
</dbReference>
<dbReference type="RefSeq" id="WP_108404808.1">
    <property type="nucleotide sequence ID" value="NZ_CP026948.1"/>
</dbReference>
<gene>
    <name evidence="1" type="ORF">C3E79_10210</name>
</gene>
<protein>
    <submittedName>
        <fullName evidence="1">Uncharacterized protein</fullName>
    </submittedName>
</protein>
<reference evidence="2" key="1">
    <citation type="submission" date="2018-01" db="EMBL/GenBank/DDBJ databases">
        <authorList>
            <person name="Li J."/>
        </authorList>
    </citation>
    <scope>NUCLEOTIDE SEQUENCE [LARGE SCALE GENOMIC DNA]</scope>
    <source>
        <strain evidence="2">2184</strain>
    </source>
</reference>
<proteinExistence type="predicted"/>
<dbReference type="Pfam" id="PF05866">
    <property type="entry name" value="RusA"/>
    <property type="match status" value="1"/>
</dbReference>
<dbReference type="OrthoDB" id="3732467at2"/>
<dbReference type="GO" id="GO:0006310">
    <property type="term" value="P:DNA recombination"/>
    <property type="evidence" value="ECO:0007669"/>
    <property type="project" value="InterPro"/>
</dbReference>